<organism evidence="1 2">
    <name type="scientific">Candidatus Sedimenticola endophacoides</name>
    <dbReference type="NCBI Taxonomy" id="2548426"/>
    <lineage>
        <taxon>Bacteria</taxon>
        <taxon>Pseudomonadati</taxon>
        <taxon>Pseudomonadota</taxon>
        <taxon>Gammaproteobacteria</taxon>
        <taxon>Chromatiales</taxon>
        <taxon>Sedimenticolaceae</taxon>
        <taxon>Sedimenticola</taxon>
    </lineage>
</organism>
<evidence type="ECO:0000313" key="2">
    <source>
        <dbReference type="Proteomes" id="UP000250928"/>
    </source>
</evidence>
<dbReference type="GO" id="GO:0016740">
    <property type="term" value="F:transferase activity"/>
    <property type="evidence" value="ECO:0007669"/>
    <property type="project" value="UniProtKB-KW"/>
</dbReference>
<proteinExistence type="predicted"/>
<accession>A0A6N4DN38</accession>
<reference evidence="1 2" key="1">
    <citation type="submission" date="2018-01" db="EMBL/GenBank/DDBJ databases">
        <title>Novel co-symbiosis in the lucinid bivalve Phacoides pectinatus.</title>
        <authorList>
            <person name="Lim S.J."/>
            <person name="Davis B.G."/>
            <person name="Gill D.E."/>
            <person name="Engel A.S."/>
            <person name="Anderson L.C."/>
            <person name="Campbell B.J."/>
        </authorList>
    </citation>
    <scope>NUCLEOTIDE SEQUENCE [LARGE SCALE GENOMIC DNA]</scope>
    <source>
        <strain evidence="1">N3_P5</strain>
    </source>
</reference>
<dbReference type="EMBL" id="PQCO01000251">
    <property type="protein sequence ID" value="PUD99648.1"/>
    <property type="molecule type" value="Genomic_DNA"/>
</dbReference>
<gene>
    <name evidence="1" type="ORF">C3L24_10630</name>
</gene>
<protein>
    <submittedName>
        <fullName evidence="1">Acetyltransferase</fullName>
    </submittedName>
</protein>
<name>A0A6N4DN38_9GAMM</name>
<dbReference type="InterPro" id="IPR038763">
    <property type="entry name" value="DHH_sf"/>
</dbReference>
<dbReference type="Proteomes" id="UP000250928">
    <property type="component" value="Unassembled WGS sequence"/>
</dbReference>
<evidence type="ECO:0000313" key="1">
    <source>
        <dbReference type="EMBL" id="PUD99648.1"/>
    </source>
</evidence>
<keyword evidence="1" id="KW-0808">Transferase</keyword>
<sequence>MLDISMQKNAAALECLLARGVSVFYADHHLPGEIPPHPALDALIDTDPNLCTSLLIDRRLGGRHRAWAVTGAFGDNLNVSAREAARALALSTGRLDQLQTLGVCINYNGYGADIEDLHIPPAELYRTLAGYPGPLDFIDDPGSDFSLLREGYEQDIARAAALRPEVESEAIAVYLLPEASWARRVSGVFGNRLANAAPERAHAVLTRNRLGGYLVSVRAPLNDRRGAGQLCQQFESGGGREGAAGINHLAPERVSDFVDRFRAAYPD</sequence>
<dbReference type="SUPFAM" id="SSF64182">
    <property type="entry name" value="DHH phosphoesterases"/>
    <property type="match status" value="1"/>
</dbReference>
<comment type="caution">
    <text evidence="1">The sequence shown here is derived from an EMBL/GenBank/DDBJ whole genome shotgun (WGS) entry which is preliminary data.</text>
</comment>
<dbReference type="AlphaFoldDB" id="A0A6N4DN38"/>